<proteinExistence type="predicted"/>
<dbReference type="RefSeq" id="WP_286658399.1">
    <property type="nucleotide sequence ID" value="NZ_JASZYV010000001.1"/>
</dbReference>
<dbReference type="PROSITE" id="PS01124">
    <property type="entry name" value="HTH_ARAC_FAMILY_2"/>
    <property type="match status" value="1"/>
</dbReference>
<dbReference type="Pfam" id="PF06719">
    <property type="entry name" value="AraC_N"/>
    <property type="match status" value="1"/>
</dbReference>
<protein>
    <submittedName>
        <fullName evidence="5">AraC family transcriptional regulator</fullName>
    </submittedName>
</protein>
<evidence type="ECO:0000256" key="2">
    <source>
        <dbReference type="ARBA" id="ARBA00023163"/>
    </source>
</evidence>
<evidence type="ECO:0000256" key="3">
    <source>
        <dbReference type="SAM" id="MobiDB-lite"/>
    </source>
</evidence>
<dbReference type="SMART" id="SM00342">
    <property type="entry name" value="HTH_ARAC"/>
    <property type="match status" value="1"/>
</dbReference>
<dbReference type="PANTHER" id="PTHR43436:SF1">
    <property type="entry name" value="TRANSCRIPTIONAL REGULATORY PROTEIN"/>
    <property type="match status" value="1"/>
</dbReference>
<dbReference type="Gene3D" id="1.10.10.60">
    <property type="entry name" value="Homeodomain-like"/>
    <property type="match status" value="1"/>
</dbReference>
<evidence type="ECO:0000256" key="1">
    <source>
        <dbReference type="ARBA" id="ARBA00023015"/>
    </source>
</evidence>
<name>A0ABT7N5S9_9BURK</name>
<gene>
    <name evidence="5" type="ORF">QTH91_02190</name>
</gene>
<reference evidence="5" key="1">
    <citation type="submission" date="2023-06" db="EMBL/GenBank/DDBJ databases">
        <authorList>
            <person name="Jiang Y."/>
            <person name="Liu Q."/>
        </authorList>
    </citation>
    <scope>NUCLEOTIDE SEQUENCE</scope>
    <source>
        <strain evidence="5">CGMCC 1.12089</strain>
    </source>
</reference>
<keyword evidence="6" id="KW-1185">Reference proteome</keyword>
<organism evidence="5 6">
    <name type="scientific">Variovorax dokdonensis</name>
    <dbReference type="NCBI Taxonomy" id="344883"/>
    <lineage>
        <taxon>Bacteria</taxon>
        <taxon>Pseudomonadati</taxon>
        <taxon>Pseudomonadota</taxon>
        <taxon>Betaproteobacteria</taxon>
        <taxon>Burkholderiales</taxon>
        <taxon>Comamonadaceae</taxon>
        <taxon>Variovorax</taxon>
    </lineage>
</organism>
<evidence type="ECO:0000259" key="4">
    <source>
        <dbReference type="PROSITE" id="PS01124"/>
    </source>
</evidence>
<dbReference type="Proteomes" id="UP001174908">
    <property type="component" value="Unassembled WGS sequence"/>
</dbReference>
<dbReference type="EMBL" id="JASZYV010000001">
    <property type="protein sequence ID" value="MDM0043282.1"/>
    <property type="molecule type" value="Genomic_DNA"/>
</dbReference>
<keyword evidence="1" id="KW-0805">Transcription regulation</keyword>
<dbReference type="PANTHER" id="PTHR43436">
    <property type="entry name" value="ARAC-FAMILY TRANSCRIPTIONAL REGULATOR"/>
    <property type="match status" value="1"/>
</dbReference>
<keyword evidence="2" id="KW-0804">Transcription</keyword>
<feature type="region of interest" description="Disordered" evidence="3">
    <location>
        <begin position="1"/>
        <end position="23"/>
    </location>
</feature>
<accession>A0ABT7N5S9</accession>
<feature type="domain" description="HTH araC/xylS-type" evidence="4">
    <location>
        <begin position="223"/>
        <end position="321"/>
    </location>
</feature>
<dbReference type="InterPro" id="IPR009057">
    <property type="entry name" value="Homeodomain-like_sf"/>
</dbReference>
<sequence length="334" mass="36640">MIEPTPLSPASSRTTAALPGSDNPTQILLRRAELAACIARMTTGDGAHETAIPRLRLIRATSASELNHTLHEPAICLPVQGRKRVLLGDELTVYDTEEFLVVSQDVPISSQVMDATPESPYLCVKISFSPGEVAALLLDLDREVQPRASTSTAPCARALYTSPTTLPLLDAMLRLVRLLDTPQDIGALAPLAVREILYRLLTSPEGWRLAQIGRPDGQGPRIAEAIGWLRHHYREPLKIDQLAHSVHMSGSSLHRHFRAVTAMSPLQFQKALRLQEARRLMLVDGVDATSAGYQVGYESASQFSREYARMFGAPPARDMRRMRQDALDGATGQP</sequence>
<dbReference type="Pfam" id="PF12833">
    <property type="entry name" value="HTH_18"/>
    <property type="match status" value="1"/>
</dbReference>
<dbReference type="InterPro" id="IPR009594">
    <property type="entry name" value="Tscrpt_reg_HTH_AraC_N"/>
</dbReference>
<dbReference type="SUPFAM" id="SSF46689">
    <property type="entry name" value="Homeodomain-like"/>
    <property type="match status" value="2"/>
</dbReference>
<evidence type="ECO:0000313" key="6">
    <source>
        <dbReference type="Proteomes" id="UP001174908"/>
    </source>
</evidence>
<evidence type="ECO:0000313" key="5">
    <source>
        <dbReference type="EMBL" id="MDM0043282.1"/>
    </source>
</evidence>
<comment type="caution">
    <text evidence="5">The sequence shown here is derived from an EMBL/GenBank/DDBJ whole genome shotgun (WGS) entry which is preliminary data.</text>
</comment>
<dbReference type="InterPro" id="IPR018060">
    <property type="entry name" value="HTH_AraC"/>
</dbReference>